<reference evidence="2" key="1">
    <citation type="submission" date="2022-11" db="UniProtKB">
        <authorList>
            <consortium name="WormBaseParasite"/>
        </authorList>
    </citation>
    <scope>IDENTIFICATION</scope>
</reference>
<accession>A0A915ASA1</accession>
<evidence type="ECO:0000313" key="2">
    <source>
        <dbReference type="WBParaSite" id="PgR014X_g095_t01"/>
    </source>
</evidence>
<dbReference type="Proteomes" id="UP000887569">
    <property type="component" value="Unplaced"/>
</dbReference>
<name>A0A915ASA1_PARUN</name>
<proteinExistence type="predicted"/>
<organism evidence="1 2">
    <name type="scientific">Parascaris univalens</name>
    <name type="common">Nematode worm</name>
    <dbReference type="NCBI Taxonomy" id="6257"/>
    <lineage>
        <taxon>Eukaryota</taxon>
        <taxon>Metazoa</taxon>
        <taxon>Ecdysozoa</taxon>
        <taxon>Nematoda</taxon>
        <taxon>Chromadorea</taxon>
        <taxon>Rhabditida</taxon>
        <taxon>Spirurina</taxon>
        <taxon>Ascaridomorpha</taxon>
        <taxon>Ascaridoidea</taxon>
        <taxon>Ascarididae</taxon>
        <taxon>Parascaris</taxon>
    </lineage>
</organism>
<dbReference type="AlphaFoldDB" id="A0A915ASA1"/>
<evidence type="ECO:0000313" key="1">
    <source>
        <dbReference type="Proteomes" id="UP000887569"/>
    </source>
</evidence>
<sequence>MKDDYINVDALILNIRWSFLAIKSIFPAIICQNLIMRINCHAPSHPFSHLIFLNTVTEKLNEGI</sequence>
<dbReference type="WBParaSite" id="PgR014X_g095_t01">
    <property type="protein sequence ID" value="PgR014X_g095_t01"/>
    <property type="gene ID" value="PgR014X_g095"/>
</dbReference>
<protein>
    <submittedName>
        <fullName evidence="2">Uncharacterized protein</fullName>
    </submittedName>
</protein>
<keyword evidence="1" id="KW-1185">Reference proteome</keyword>